<reference evidence="1" key="1">
    <citation type="journal article" date="2015" name="Nature">
        <title>Complex archaea that bridge the gap between prokaryotes and eukaryotes.</title>
        <authorList>
            <person name="Spang A."/>
            <person name="Saw J.H."/>
            <person name="Jorgensen S.L."/>
            <person name="Zaremba-Niedzwiedzka K."/>
            <person name="Martijn J."/>
            <person name="Lind A.E."/>
            <person name="van Eijk R."/>
            <person name="Schleper C."/>
            <person name="Guy L."/>
            <person name="Ettema T.J."/>
        </authorList>
    </citation>
    <scope>NUCLEOTIDE SEQUENCE</scope>
</reference>
<protein>
    <submittedName>
        <fullName evidence="1">Uncharacterized protein</fullName>
    </submittedName>
</protein>
<gene>
    <name evidence="1" type="ORF">LCGC14_0428320</name>
</gene>
<organism evidence="1">
    <name type="scientific">marine sediment metagenome</name>
    <dbReference type="NCBI Taxonomy" id="412755"/>
    <lineage>
        <taxon>unclassified sequences</taxon>
        <taxon>metagenomes</taxon>
        <taxon>ecological metagenomes</taxon>
    </lineage>
</organism>
<dbReference type="EMBL" id="LAZR01000399">
    <property type="protein sequence ID" value="KKN70677.1"/>
    <property type="molecule type" value="Genomic_DNA"/>
</dbReference>
<sequence length="70" mass="8094">MTTNAHKGVPYHVIFNSIEESLDKYPPNSATHKLLLARKKYWQDRRRISRANLAANARAVHQANLRKVVK</sequence>
<comment type="caution">
    <text evidence="1">The sequence shown here is derived from an EMBL/GenBank/DDBJ whole genome shotgun (WGS) entry which is preliminary data.</text>
</comment>
<dbReference type="AlphaFoldDB" id="A0A0F9T6V4"/>
<accession>A0A0F9T6V4</accession>
<evidence type="ECO:0000313" key="1">
    <source>
        <dbReference type="EMBL" id="KKN70677.1"/>
    </source>
</evidence>
<name>A0A0F9T6V4_9ZZZZ</name>
<proteinExistence type="predicted"/>